<accession>A0A6C0JXQ7</accession>
<keyword evidence="1" id="KW-0812">Transmembrane</keyword>
<keyword evidence="1" id="KW-0472">Membrane</keyword>
<evidence type="ECO:0000256" key="1">
    <source>
        <dbReference type="SAM" id="Phobius"/>
    </source>
</evidence>
<keyword evidence="1" id="KW-1133">Transmembrane helix</keyword>
<name>A0A6C0JXQ7_9ZZZZ</name>
<proteinExistence type="predicted"/>
<sequence>MKLRGLSFFIGTVIVLFAFKMWAEKLKESFWGTSPGTMDQLSSTHVPTAEDADYYQNIYPRIIRRDLKDMTGEDPGMIRPWHFPWFGRGAYLMAN</sequence>
<feature type="transmembrane region" description="Helical" evidence="1">
    <location>
        <begin position="6"/>
        <end position="23"/>
    </location>
</feature>
<organism evidence="2">
    <name type="scientific">viral metagenome</name>
    <dbReference type="NCBI Taxonomy" id="1070528"/>
    <lineage>
        <taxon>unclassified sequences</taxon>
        <taxon>metagenomes</taxon>
        <taxon>organismal metagenomes</taxon>
    </lineage>
</organism>
<dbReference type="EMBL" id="MN740739">
    <property type="protein sequence ID" value="QHU09596.1"/>
    <property type="molecule type" value="Genomic_DNA"/>
</dbReference>
<dbReference type="AlphaFoldDB" id="A0A6C0JXQ7"/>
<protein>
    <submittedName>
        <fullName evidence="2">Uncharacterized protein</fullName>
    </submittedName>
</protein>
<evidence type="ECO:0000313" key="2">
    <source>
        <dbReference type="EMBL" id="QHU09596.1"/>
    </source>
</evidence>
<reference evidence="2" key="1">
    <citation type="journal article" date="2020" name="Nature">
        <title>Giant virus diversity and host interactions through global metagenomics.</title>
        <authorList>
            <person name="Schulz F."/>
            <person name="Roux S."/>
            <person name="Paez-Espino D."/>
            <person name="Jungbluth S."/>
            <person name="Walsh D.A."/>
            <person name="Denef V.J."/>
            <person name="McMahon K.D."/>
            <person name="Konstantinidis K.T."/>
            <person name="Eloe-Fadrosh E.A."/>
            <person name="Kyrpides N.C."/>
            <person name="Woyke T."/>
        </authorList>
    </citation>
    <scope>NUCLEOTIDE SEQUENCE</scope>
    <source>
        <strain evidence="2">GVMAG-S-1101164-105</strain>
    </source>
</reference>